<proteinExistence type="predicted"/>
<keyword evidence="1" id="KW-0472">Membrane</keyword>
<dbReference type="EMBL" id="BK015193">
    <property type="protein sequence ID" value="DAD95505.1"/>
    <property type="molecule type" value="Genomic_DNA"/>
</dbReference>
<protein>
    <submittedName>
        <fullName evidence="2">Uncharacterized protein</fullName>
    </submittedName>
</protein>
<name>A0A8S5NLD7_9CAUD</name>
<accession>A0A8S5NLD7</accession>
<feature type="transmembrane region" description="Helical" evidence="1">
    <location>
        <begin position="5"/>
        <end position="25"/>
    </location>
</feature>
<evidence type="ECO:0000256" key="1">
    <source>
        <dbReference type="SAM" id="Phobius"/>
    </source>
</evidence>
<keyword evidence="1" id="KW-0812">Transmembrane</keyword>
<reference evidence="2" key="1">
    <citation type="journal article" date="2021" name="Proc. Natl. Acad. Sci. U.S.A.">
        <title>A Catalog of Tens of Thousands of Viruses from Human Metagenomes Reveals Hidden Associations with Chronic Diseases.</title>
        <authorList>
            <person name="Tisza M.J."/>
            <person name="Buck C.B."/>
        </authorList>
    </citation>
    <scope>NUCLEOTIDE SEQUENCE</scope>
    <source>
        <strain evidence="2">CtFbs2</strain>
    </source>
</reference>
<feature type="transmembrane region" description="Helical" evidence="1">
    <location>
        <begin position="37"/>
        <end position="53"/>
    </location>
</feature>
<evidence type="ECO:0000313" key="2">
    <source>
        <dbReference type="EMBL" id="DAD95505.1"/>
    </source>
</evidence>
<keyword evidence="1" id="KW-1133">Transmembrane helix</keyword>
<organism evidence="2">
    <name type="scientific">Siphoviridae sp. ctFbs2</name>
    <dbReference type="NCBI Taxonomy" id="2826213"/>
    <lineage>
        <taxon>Viruses</taxon>
        <taxon>Duplodnaviria</taxon>
        <taxon>Heunggongvirae</taxon>
        <taxon>Uroviricota</taxon>
        <taxon>Caudoviricetes</taxon>
    </lineage>
</organism>
<sequence>MRDFIYTALTVVGIVATAVAVAYAFADRGYFAVGGEYAFLALPLLGMCIEYMVDNRREGRNHGVDR</sequence>